<dbReference type="InterPro" id="IPR014710">
    <property type="entry name" value="RmlC-like_jellyroll"/>
</dbReference>
<accession>A0A6A6GU66</accession>
<dbReference type="OrthoDB" id="5840532at2759"/>
<protein>
    <recommendedName>
        <fullName evidence="3">Cupin 2 conserved barrel domain-containing protein</fullName>
    </recommendedName>
</protein>
<name>A0A6A6GU66_VIRVR</name>
<dbReference type="Gene3D" id="2.60.120.10">
    <property type="entry name" value="Jelly Rolls"/>
    <property type="match status" value="1"/>
</dbReference>
<organism evidence="1 2">
    <name type="scientific">Viridothelium virens</name>
    <name type="common">Speckled blister lichen</name>
    <name type="synonym">Trypethelium virens</name>
    <dbReference type="NCBI Taxonomy" id="1048519"/>
    <lineage>
        <taxon>Eukaryota</taxon>
        <taxon>Fungi</taxon>
        <taxon>Dikarya</taxon>
        <taxon>Ascomycota</taxon>
        <taxon>Pezizomycotina</taxon>
        <taxon>Dothideomycetes</taxon>
        <taxon>Dothideomycetes incertae sedis</taxon>
        <taxon>Trypetheliales</taxon>
        <taxon>Trypetheliaceae</taxon>
        <taxon>Viridothelium</taxon>
    </lineage>
</organism>
<dbReference type="CDD" id="cd02231">
    <property type="entry name" value="cupin_BLL6423-like"/>
    <property type="match status" value="1"/>
</dbReference>
<dbReference type="EMBL" id="ML991872">
    <property type="protein sequence ID" value="KAF2229191.1"/>
    <property type="molecule type" value="Genomic_DNA"/>
</dbReference>
<dbReference type="Proteomes" id="UP000800092">
    <property type="component" value="Unassembled WGS sequence"/>
</dbReference>
<proteinExistence type="predicted"/>
<evidence type="ECO:0008006" key="3">
    <source>
        <dbReference type="Google" id="ProtNLM"/>
    </source>
</evidence>
<reference evidence="1" key="1">
    <citation type="journal article" date="2020" name="Stud. Mycol.">
        <title>101 Dothideomycetes genomes: a test case for predicting lifestyles and emergence of pathogens.</title>
        <authorList>
            <person name="Haridas S."/>
            <person name="Albert R."/>
            <person name="Binder M."/>
            <person name="Bloem J."/>
            <person name="Labutti K."/>
            <person name="Salamov A."/>
            <person name="Andreopoulos B."/>
            <person name="Baker S."/>
            <person name="Barry K."/>
            <person name="Bills G."/>
            <person name="Bluhm B."/>
            <person name="Cannon C."/>
            <person name="Castanera R."/>
            <person name="Culley D."/>
            <person name="Daum C."/>
            <person name="Ezra D."/>
            <person name="Gonzalez J."/>
            <person name="Henrissat B."/>
            <person name="Kuo A."/>
            <person name="Liang C."/>
            <person name="Lipzen A."/>
            <person name="Lutzoni F."/>
            <person name="Magnuson J."/>
            <person name="Mondo S."/>
            <person name="Nolan M."/>
            <person name="Ohm R."/>
            <person name="Pangilinan J."/>
            <person name="Park H.-J."/>
            <person name="Ramirez L."/>
            <person name="Alfaro M."/>
            <person name="Sun H."/>
            <person name="Tritt A."/>
            <person name="Yoshinaga Y."/>
            <person name="Zwiers L.-H."/>
            <person name="Turgeon B."/>
            <person name="Goodwin S."/>
            <person name="Spatafora J."/>
            <person name="Crous P."/>
            <person name="Grigoriev I."/>
        </authorList>
    </citation>
    <scope>NUCLEOTIDE SEQUENCE</scope>
    <source>
        <strain evidence="1">Tuck. ex Michener</strain>
    </source>
</reference>
<keyword evidence="2" id="KW-1185">Reference proteome</keyword>
<evidence type="ECO:0000313" key="1">
    <source>
        <dbReference type="EMBL" id="KAF2229191.1"/>
    </source>
</evidence>
<sequence length="179" mass="19281">MAYSAAPPLPDPTRYITDNDDNAISTFSNAIPPLVPVGSDLGGALVRLGYLNPKSPAQLTNQTDLEAYQAALTNLPPLVPSGGVGAVWFIDTPPQAASPMHRTISLDIVIQLEGEIELTLDSGEKRMVKPGEVTIQRSTKHAWYNPSLNKWTRMIAVMTECQEVQVGNQTLGATGVRKT</sequence>
<dbReference type="PANTHER" id="PTHR36156:SF3">
    <property type="entry name" value="CUPIN 2 CONSERVED BARREL DOMAIN-CONTAINING PROTEIN"/>
    <property type="match status" value="1"/>
</dbReference>
<gene>
    <name evidence="1" type="ORF">EV356DRAFT_496421</name>
</gene>
<dbReference type="InterPro" id="IPR047142">
    <property type="entry name" value="OryJ/VirC-like"/>
</dbReference>
<dbReference type="PANTHER" id="PTHR36156">
    <property type="entry name" value="SLR2101 PROTEIN"/>
    <property type="match status" value="1"/>
</dbReference>
<dbReference type="AlphaFoldDB" id="A0A6A6GU66"/>
<dbReference type="InterPro" id="IPR011051">
    <property type="entry name" value="RmlC_Cupin_sf"/>
</dbReference>
<dbReference type="SUPFAM" id="SSF51182">
    <property type="entry name" value="RmlC-like cupins"/>
    <property type="match status" value="1"/>
</dbReference>
<evidence type="ECO:0000313" key="2">
    <source>
        <dbReference type="Proteomes" id="UP000800092"/>
    </source>
</evidence>